<dbReference type="Proteomes" id="UP001233999">
    <property type="component" value="Unassembled WGS sequence"/>
</dbReference>
<evidence type="ECO:0000313" key="2">
    <source>
        <dbReference type="Proteomes" id="UP001233999"/>
    </source>
</evidence>
<protein>
    <submittedName>
        <fullName evidence="1">Uncharacterized protein</fullName>
    </submittedName>
</protein>
<accession>A0AAD8A313</accession>
<feature type="non-terminal residue" evidence="1">
    <location>
        <position position="114"/>
    </location>
</feature>
<proteinExistence type="predicted"/>
<evidence type="ECO:0000313" key="1">
    <source>
        <dbReference type="EMBL" id="KAJ9590498.1"/>
    </source>
</evidence>
<dbReference type="EMBL" id="JASPKZ010004211">
    <property type="protein sequence ID" value="KAJ9590498.1"/>
    <property type="molecule type" value="Genomic_DNA"/>
</dbReference>
<gene>
    <name evidence="1" type="ORF">L9F63_016449</name>
</gene>
<comment type="caution">
    <text evidence="1">The sequence shown here is derived from an EMBL/GenBank/DDBJ whole genome shotgun (WGS) entry which is preliminary data.</text>
</comment>
<feature type="non-terminal residue" evidence="1">
    <location>
        <position position="1"/>
    </location>
</feature>
<name>A0AAD8A313_DIPPU</name>
<reference evidence="1" key="1">
    <citation type="journal article" date="2023" name="IScience">
        <title>Live-bearing cockroach genome reveals convergent evolutionary mechanisms linked to viviparity in insects and beyond.</title>
        <authorList>
            <person name="Fouks B."/>
            <person name="Harrison M.C."/>
            <person name="Mikhailova A.A."/>
            <person name="Marchal E."/>
            <person name="English S."/>
            <person name="Carruthers M."/>
            <person name="Jennings E.C."/>
            <person name="Chiamaka E.L."/>
            <person name="Frigard R.A."/>
            <person name="Pippel M."/>
            <person name="Attardo G.M."/>
            <person name="Benoit J.B."/>
            <person name="Bornberg-Bauer E."/>
            <person name="Tobe S.S."/>
        </authorList>
    </citation>
    <scope>NUCLEOTIDE SEQUENCE</scope>
    <source>
        <strain evidence="1">Stay&amp;Tobe</strain>
    </source>
</reference>
<reference evidence="1" key="2">
    <citation type="submission" date="2023-05" db="EMBL/GenBank/DDBJ databases">
        <authorList>
            <person name="Fouks B."/>
        </authorList>
    </citation>
    <scope>NUCLEOTIDE SEQUENCE</scope>
    <source>
        <strain evidence="1">Stay&amp;Tobe</strain>
        <tissue evidence="1">Testes</tissue>
    </source>
</reference>
<dbReference type="AlphaFoldDB" id="A0AAD8A313"/>
<sequence length="114" mass="12801">DNVPSGGPSSRATASIEPKFCTLLELKLPASLRSICRDVTGSIPERFHENGIPRVKISINMVLEIWYTIRLSCSIKYLQALLLCLFELKGSHRKHLNMFGKRLLSSEKINCSNV</sequence>
<keyword evidence="2" id="KW-1185">Reference proteome</keyword>
<organism evidence="1 2">
    <name type="scientific">Diploptera punctata</name>
    <name type="common">Pacific beetle cockroach</name>
    <dbReference type="NCBI Taxonomy" id="6984"/>
    <lineage>
        <taxon>Eukaryota</taxon>
        <taxon>Metazoa</taxon>
        <taxon>Ecdysozoa</taxon>
        <taxon>Arthropoda</taxon>
        <taxon>Hexapoda</taxon>
        <taxon>Insecta</taxon>
        <taxon>Pterygota</taxon>
        <taxon>Neoptera</taxon>
        <taxon>Polyneoptera</taxon>
        <taxon>Dictyoptera</taxon>
        <taxon>Blattodea</taxon>
        <taxon>Blaberoidea</taxon>
        <taxon>Blaberidae</taxon>
        <taxon>Diplopterinae</taxon>
        <taxon>Diploptera</taxon>
    </lineage>
</organism>